<dbReference type="STRING" id="1423738.FC84_GL000368"/>
<dbReference type="SUPFAM" id="SSF56300">
    <property type="entry name" value="Metallo-dependent phosphatases"/>
    <property type="match status" value="1"/>
</dbReference>
<keyword evidence="3" id="KW-1185">Reference proteome</keyword>
<name>A0A0R2BIR8_9LACO</name>
<evidence type="ECO:0000313" key="3">
    <source>
        <dbReference type="Proteomes" id="UP000051813"/>
    </source>
</evidence>
<feature type="domain" description="Calcineurin-like phosphoesterase" evidence="1">
    <location>
        <begin position="112"/>
        <end position="328"/>
    </location>
</feature>
<dbReference type="InterPro" id="IPR029052">
    <property type="entry name" value="Metallo-depent_PP-like"/>
</dbReference>
<dbReference type="InterPro" id="IPR004843">
    <property type="entry name" value="Calcineurin-like_PHP"/>
</dbReference>
<reference evidence="2 3" key="1">
    <citation type="journal article" date="2015" name="Genome Announc.">
        <title>Expanding the biotechnology potential of lactobacilli through comparative genomics of 213 strains and associated genera.</title>
        <authorList>
            <person name="Sun Z."/>
            <person name="Harris H.M."/>
            <person name="McCann A."/>
            <person name="Guo C."/>
            <person name="Argimon S."/>
            <person name="Zhang W."/>
            <person name="Yang X."/>
            <person name="Jeffery I.B."/>
            <person name="Cooney J.C."/>
            <person name="Kagawa T.F."/>
            <person name="Liu W."/>
            <person name="Song Y."/>
            <person name="Salvetti E."/>
            <person name="Wrobel A."/>
            <person name="Rasinkangas P."/>
            <person name="Parkhill J."/>
            <person name="Rea M.C."/>
            <person name="O'Sullivan O."/>
            <person name="Ritari J."/>
            <person name="Douillard F.P."/>
            <person name="Paul Ross R."/>
            <person name="Yang R."/>
            <person name="Briner A.E."/>
            <person name="Felis G.E."/>
            <person name="de Vos W.M."/>
            <person name="Barrangou R."/>
            <person name="Klaenhammer T.R."/>
            <person name="Caufield P.W."/>
            <person name="Cui Y."/>
            <person name="Zhang H."/>
            <person name="O'Toole P.W."/>
        </authorList>
    </citation>
    <scope>NUCLEOTIDE SEQUENCE [LARGE SCALE GENOMIC DNA]</scope>
    <source>
        <strain evidence="2 3">DSM 20335</strain>
    </source>
</reference>
<dbReference type="PATRIC" id="fig|1423738.3.peg.375"/>
<accession>A0A0R2BIR8</accession>
<evidence type="ECO:0000313" key="2">
    <source>
        <dbReference type="EMBL" id="KRM78741.1"/>
    </source>
</evidence>
<dbReference type="RefSeq" id="WP_057756945.1">
    <property type="nucleotide sequence ID" value="NZ_AYYK01000011.1"/>
</dbReference>
<protein>
    <recommendedName>
        <fullName evidence="1">Calcineurin-like phosphoesterase domain-containing protein</fullName>
    </recommendedName>
</protein>
<dbReference type="AlphaFoldDB" id="A0A0R2BIR8"/>
<dbReference type="Gene3D" id="3.60.21.10">
    <property type="match status" value="1"/>
</dbReference>
<dbReference type="Proteomes" id="UP000051813">
    <property type="component" value="Unassembled WGS sequence"/>
</dbReference>
<comment type="caution">
    <text evidence="2">The sequence shown here is derived from an EMBL/GenBank/DDBJ whole genome shotgun (WGS) entry which is preliminary data.</text>
</comment>
<dbReference type="OrthoDB" id="2323337at2"/>
<organism evidence="2 3">
    <name type="scientific">Lapidilactobacillus dextrinicus DSM 20335</name>
    <dbReference type="NCBI Taxonomy" id="1423738"/>
    <lineage>
        <taxon>Bacteria</taxon>
        <taxon>Bacillati</taxon>
        <taxon>Bacillota</taxon>
        <taxon>Bacilli</taxon>
        <taxon>Lactobacillales</taxon>
        <taxon>Lactobacillaceae</taxon>
        <taxon>Lapidilactobacillus</taxon>
    </lineage>
</organism>
<evidence type="ECO:0000259" key="1">
    <source>
        <dbReference type="Pfam" id="PF00149"/>
    </source>
</evidence>
<sequence>MINKLSNFLNKQRLNQLEHYRHPGFFKVTLTNENGKKVPYTLAVTRQHQQLLLPRQKADGLTGPLYFRSYSSYFKRYNSLTELPLGARQFVKAYLQTFAEQINPKLTPASLTLGVVTDTHDKADANYTYYGSNGQQHIEELNLLDQTGILDFKGHLGDAIDGSDPGNISQAHLGKIVATLNQDKTPFFMAKGNHDENDKYDEKFFHNYPSFQANTYGNLVYKKLLAQPQIKQLSYETGLSYFDKGQIRVIVLNTSDVPYLITANGLKKYDVKLTLAIRQQQIAELITVLQQSAGKQIVVLGHANLLKADGSEGLQFNGHAVHELLVAFNRHLKGRLCPKSTNPDFSVDLPFDFSQQQSGQVWSYICGHLHTENNYCVDGIQYVLLNCSALMGPKHQLTTKYNRAWNRQQGTITEFAGYVIDINAQSRQLQVFGYGAASPERVFQF</sequence>
<gene>
    <name evidence="2" type="ORF">FC84_GL000368</name>
</gene>
<dbReference type="Pfam" id="PF00149">
    <property type="entry name" value="Metallophos"/>
    <property type="match status" value="1"/>
</dbReference>
<dbReference type="GO" id="GO:0016787">
    <property type="term" value="F:hydrolase activity"/>
    <property type="evidence" value="ECO:0007669"/>
    <property type="project" value="InterPro"/>
</dbReference>
<dbReference type="EMBL" id="AYYK01000011">
    <property type="protein sequence ID" value="KRM78741.1"/>
    <property type="molecule type" value="Genomic_DNA"/>
</dbReference>
<proteinExistence type="predicted"/>